<name>A0A5B9QAK7_9BACT</name>
<keyword evidence="2" id="KW-1185">Reference proteome</keyword>
<evidence type="ECO:0000313" key="1">
    <source>
        <dbReference type="EMBL" id="QEG34675.1"/>
    </source>
</evidence>
<protein>
    <submittedName>
        <fullName evidence="1">Uncharacterized protein</fullName>
    </submittedName>
</protein>
<dbReference type="AlphaFoldDB" id="A0A5B9QAK7"/>
<dbReference type="KEGG" id="bgok:Pr1d_19570"/>
<organism evidence="1 2">
    <name type="scientific">Bythopirellula goksoeyrii</name>
    <dbReference type="NCBI Taxonomy" id="1400387"/>
    <lineage>
        <taxon>Bacteria</taxon>
        <taxon>Pseudomonadati</taxon>
        <taxon>Planctomycetota</taxon>
        <taxon>Planctomycetia</taxon>
        <taxon>Pirellulales</taxon>
        <taxon>Lacipirellulaceae</taxon>
        <taxon>Bythopirellula</taxon>
    </lineage>
</organism>
<sequence length="89" mass="9733">MLGLFFCAFRSTPRGSGPWALSHLNPSGKIFLRKSGFSGYLFCPVFANSPIGNYNEGWISGFGCLQFVSLRGEKQDALAATFSGDLNFR</sequence>
<reference evidence="1 2" key="1">
    <citation type="submission" date="2019-08" db="EMBL/GenBank/DDBJ databases">
        <title>Deep-cultivation of Planctomycetes and their phenomic and genomic characterization uncovers novel biology.</title>
        <authorList>
            <person name="Wiegand S."/>
            <person name="Jogler M."/>
            <person name="Boedeker C."/>
            <person name="Pinto D."/>
            <person name="Vollmers J."/>
            <person name="Rivas-Marin E."/>
            <person name="Kohn T."/>
            <person name="Peeters S.H."/>
            <person name="Heuer A."/>
            <person name="Rast P."/>
            <person name="Oberbeckmann S."/>
            <person name="Bunk B."/>
            <person name="Jeske O."/>
            <person name="Meyerdierks A."/>
            <person name="Storesund J.E."/>
            <person name="Kallscheuer N."/>
            <person name="Luecker S."/>
            <person name="Lage O.M."/>
            <person name="Pohl T."/>
            <person name="Merkel B.J."/>
            <person name="Hornburger P."/>
            <person name="Mueller R.-W."/>
            <person name="Bruemmer F."/>
            <person name="Labrenz M."/>
            <person name="Spormann A.M."/>
            <person name="Op den Camp H."/>
            <person name="Overmann J."/>
            <person name="Amann R."/>
            <person name="Jetten M.S.M."/>
            <person name="Mascher T."/>
            <person name="Medema M.H."/>
            <person name="Devos D.P."/>
            <person name="Kaster A.-K."/>
            <person name="Ovreas L."/>
            <person name="Rohde M."/>
            <person name="Galperin M.Y."/>
            <person name="Jogler C."/>
        </authorList>
    </citation>
    <scope>NUCLEOTIDE SEQUENCE [LARGE SCALE GENOMIC DNA]</scope>
    <source>
        <strain evidence="1 2">Pr1d</strain>
    </source>
</reference>
<evidence type="ECO:0000313" key="2">
    <source>
        <dbReference type="Proteomes" id="UP000323917"/>
    </source>
</evidence>
<proteinExistence type="predicted"/>
<dbReference type="Proteomes" id="UP000323917">
    <property type="component" value="Chromosome"/>
</dbReference>
<gene>
    <name evidence="1" type="ORF">Pr1d_19570</name>
</gene>
<dbReference type="EMBL" id="CP042913">
    <property type="protein sequence ID" value="QEG34675.1"/>
    <property type="molecule type" value="Genomic_DNA"/>
</dbReference>
<accession>A0A5B9QAK7</accession>